<organism evidence="7 9">
    <name type="scientific">Pseudodesulfovibrio indicus</name>
    <dbReference type="NCBI Taxonomy" id="1716143"/>
    <lineage>
        <taxon>Bacteria</taxon>
        <taxon>Pseudomonadati</taxon>
        <taxon>Thermodesulfobacteriota</taxon>
        <taxon>Desulfovibrionia</taxon>
        <taxon>Desulfovibrionales</taxon>
        <taxon>Desulfovibrionaceae</taxon>
    </lineage>
</organism>
<dbReference type="CDD" id="cd01741">
    <property type="entry name" value="GATase1_1"/>
    <property type="match status" value="1"/>
</dbReference>
<dbReference type="Pfam" id="PF00117">
    <property type="entry name" value="GATase"/>
    <property type="match status" value="1"/>
</dbReference>
<sequence length="897" mass="98478">MSQRKIITTCTRDCPNSCGLVATVEDGKLVKLSGDPNHPLTGGVACHKTAKYVKRVYSAERITHPLRKVDGRWQRASWDEVLDLLADKLKTVVAESGPEAVLYYQGYGERTALKLLNKYFFNLLGGATTMRGSLCGGAGQGAQNLDFGDRVSHDPLDHYNSNSMVLWARNPASTNISLVKIARDIRKRGGRVVVVDPARSRSVDFATDHIRPKPGRDGCLAMAASKLILKAGAEDRDFLENRAVGWPEYKAILDAFSVPELCSMAGVPVSDAELLADTLMHQHPTSILLGWGLHRHEYAHYAIRPIDALGGIAGTLGVPGGGVSQGFEEYGPYDQTYWGDGLHPNQRTLVIGKVGEEILNARDPEIRVIVVTAGNPVCMAPNSSRIVEAFGKAEMVVYSGHFMDDTAELADVFLPATTFLEEDDLMASYGHNFVGPVNPAIEPVGETKSEFQMFQELAARFPFAGEYRRSVDEWLETICTPLWEQGATLEELRKGPFRLNAPMVPYADGTFPTESGKFQLMTEFDPSVLEDDDPDFPYKFLTIAPHGYICSERTLAEHEALPSIRLATGEAHKRGLKDGDHVLVRSAYGSLLALLRVDEGMRSDVVIAERGGWNKAGHGFNLLTRDMVSVVGQGTPFYETRVTIEPHPEDPVIGSRVLVVQNSDESPGGHFTKELARMGCVLTTLNPAGGDPLPPTPEGYDRLVVLGGPQHAFDDEAGPYFPALLRLMRDFDAAGKPVAGICLGCQLLARAFGASIWTMPELEFGYVALSLTESGEGDPVLGQAGPIPPLMEFHEDSFDLPEGAVLLAESEACAHQSFRIGRASYGFQFHLELDSLGAERWFEEFQNERIGTYAKYRSQFTDEFFADMRSRFPLLVQQSGDFCRKVAVNWLRLAVES</sequence>
<dbReference type="GO" id="GO:0043546">
    <property type="term" value="F:molybdopterin cofactor binding"/>
    <property type="evidence" value="ECO:0007669"/>
    <property type="project" value="InterPro"/>
</dbReference>
<reference evidence="7 9" key="2">
    <citation type="submission" date="2019-03" db="EMBL/GenBank/DDBJ databases">
        <title>Genomic Encyclopedia of Type Strains, Phase IV (KMG-IV): sequencing the most valuable type-strain genomes for metagenomic binning, comparative biology and taxonomic classification.</title>
        <authorList>
            <person name="Goeker M."/>
        </authorList>
    </citation>
    <scope>NUCLEOTIDE SEQUENCE [LARGE SCALE GENOMIC DNA]</scope>
    <source>
        <strain evidence="7 9">DSM 101483</strain>
    </source>
</reference>
<keyword evidence="3" id="KW-0408">Iron</keyword>
<evidence type="ECO:0000256" key="2">
    <source>
        <dbReference type="ARBA" id="ARBA00022723"/>
    </source>
</evidence>
<dbReference type="InterPro" id="IPR044992">
    <property type="entry name" value="ChyE-like"/>
</dbReference>
<dbReference type="SUPFAM" id="SSF52317">
    <property type="entry name" value="Class I glutamine amidotransferase-like"/>
    <property type="match status" value="1"/>
</dbReference>
<dbReference type="Pfam" id="PF04879">
    <property type="entry name" value="Molybdop_Fe4S4"/>
    <property type="match status" value="1"/>
</dbReference>
<dbReference type="SUPFAM" id="SSF50692">
    <property type="entry name" value="ADC-like"/>
    <property type="match status" value="1"/>
</dbReference>
<keyword evidence="2" id="KW-0479">Metal-binding</keyword>
<dbReference type="OrthoDB" id="9810782at2"/>
<dbReference type="PANTHER" id="PTHR43742">
    <property type="entry name" value="TRIMETHYLAMINE-N-OXIDE REDUCTASE"/>
    <property type="match status" value="1"/>
</dbReference>
<dbReference type="PANTHER" id="PTHR43742:SF6">
    <property type="entry name" value="OXIDOREDUCTASE YYAE-RELATED"/>
    <property type="match status" value="1"/>
</dbReference>
<evidence type="ECO:0000256" key="4">
    <source>
        <dbReference type="ARBA" id="ARBA00023014"/>
    </source>
</evidence>
<dbReference type="Proteomes" id="UP000295506">
    <property type="component" value="Unassembled WGS sequence"/>
</dbReference>
<dbReference type="Gene3D" id="3.40.228.10">
    <property type="entry name" value="Dimethylsulfoxide Reductase, domain 2"/>
    <property type="match status" value="1"/>
</dbReference>
<dbReference type="SUPFAM" id="SSF53706">
    <property type="entry name" value="Formate dehydrogenase/DMSO reductase, domains 1-3"/>
    <property type="match status" value="1"/>
</dbReference>
<dbReference type="InterPro" id="IPR029062">
    <property type="entry name" value="Class_I_gatase-like"/>
</dbReference>
<evidence type="ECO:0000256" key="1">
    <source>
        <dbReference type="ARBA" id="ARBA00010312"/>
    </source>
</evidence>
<evidence type="ECO:0000313" key="6">
    <source>
        <dbReference type="EMBL" id="AMK12121.1"/>
    </source>
</evidence>
<dbReference type="Proteomes" id="UP000055611">
    <property type="component" value="Chromosome"/>
</dbReference>
<evidence type="ECO:0000256" key="3">
    <source>
        <dbReference type="ARBA" id="ARBA00023004"/>
    </source>
</evidence>
<comment type="similarity">
    <text evidence="1">Belongs to the prokaryotic molybdopterin-containing oxidoreductase family.</text>
</comment>
<evidence type="ECO:0000259" key="5">
    <source>
        <dbReference type="PROSITE" id="PS51669"/>
    </source>
</evidence>
<keyword evidence="8" id="KW-1185">Reference proteome</keyword>
<keyword evidence="4" id="KW-0411">Iron-sulfur</keyword>
<dbReference type="Gene3D" id="3.30.2070.10">
    <property type="entry name" value="Formate dehydrogenase/DMSO reductase"/>
    <property type="match status" value="1"/>
</dbReference>
<dbReference type="Gene3D" id="3.40.50.740">
    <property type="match status" value="1"/>
</dbReference>
<dbReference type="GO" id="GO:0016491">
    <property type="term" value="F:oxidoreductase activity"/>
    <property type="evidence" value="ECO:0007669"/>
    <property type="project" value="InterPro"/>
</dbReference>
<dbReference type="Gene3D" id="2.40.40.20">
    <property type="match status" value="1"/>
</dbReference>
<dbReference type="InterPro" id="IPR006657">
    <property type="entry name" value="MoPterin_dinucl-bd_dom"/>
</dbReference>
<dbReference type="KEGG" id="dej:AWY79_13880"/>
<dbReference type="AlphaFoldDB" id="A0A126QQ78"/>
<dbReference type="Pfam" id="PF00384">
    <property type="entry name" value="Molybdopterin"/>
    <property type="match status" value="1"/>
</dbReference>
<dbReference type="EMBL" id="CP014206">
    <property type="protein sequence ID" value="AMK12121.1"/>
    <property type="molecule type" value="Genomic_DNA"/>
</dbReference>
<name>A0A126QQ78_9BACT</name>
<dbReference type="GO" id="GO:0046872">
    <property type="term" value="F:metal ion binding"/>
    <property type="evidence" value="ECO:0007669"/>
    <property type="project" value="UniProtKB-KW"/>
</dbReference>
<accession>A0A126QQ78</accession>
<evidence type="ECO:0000313" key="9">
    <source>
        <dbReference type="Proteomes" id="UP000295506"/>
    </source>
</evidence>
<dbReference type="SMART" id="SM00926">
    <property type="entry name" value="Molybdop_Fe4S4"/>
    <property type="match status" value="1"/>
</dbReference>
<dbReference type="PROSITE" id="PS51669">
    <property type="entry name" value="4FE4S_MOW_BIS_MGD"/>
    <property type="match status" value="1"/>
</dbReference>
<dbReference type="InterPro" id="IPR050612">
    <property type="entry name" value="Prok_Mopterin_Oxidored"/>
</dbReference>
<dbReference type="Gene3D" id="3.40.50.880">
    <property type="match status" value="1"/>
</dbReference>
<dbReference type="PROSITE" id="PS51273">
    <property type="entry name" value="GATASE_TYPE_1"/>
    <property type="match status" value="1"/>
</dbReference>
<reference evidence="6 8" key="1">
    <citation type="journal article" date="2016" name="Front. Microbiol.">
        <title>Genome Sequence of the Piezophilic, Mesophilic Sulfate-Reducing Bacterium Desulfovibrio indicus J2T.</title>
        <authorList>
            <person name="Cao J."/>
            <person name="Maignien L."/>
            <person name="Shao Z."/>
            <person name="Alain K."/>
            <person name="Jebbar M."/>
        </authorList>
    </citation>
    <scope>NUCLEOTIDE SEQUENCE [LARGE SCALE GENOMIC DNA]</scope>
    <source>
        <strain evidence="6 8">J2</strain>
    </source>
</reference>
<dbReference type="EMBL" id="SOBK01000005">
    <property type="protein sequence ID" value="TDT88724.1"/>
    <property type="molecule type" value="Genomic_DNA"/>
</dbReference>
<protein>
    <submittedName>
        <fullName evidence="7">Anaerobic selenocysteine-containing dehydrogenase</fullName>
    </submittedName>
    <submittedName>
        <fullName evidence="6">Molybdopterin oxidoreductase</fullName>
    </submittedName>
</protein>
<dbReference type="GO" id="GO:0051536">
    <property type="term" value="F:iron-sulfur cluster binding"/>
    <property type="evidence" value="ECO:0007669"/>
    <property type="project" value="UniProtKB-KW"/>
</dbReference>
<dbReference type="Pfam" id="PF01568">
    <property type="entry name" value="Molydop_binding"/>
    <property type="match status" value="1"/>
</dbReference>
<dbReference type="InterPro" id="IPR006963">
    <property type="entry name" value="Mopterin_OxRdtase_4Fe-4S_dom"/>
</dbReference>
<proteinExistence type="inferred from homology"/>
<dbReference type="RefSeq" id="WP_066805157.1">
    <property type="nucleotide sequence ID" value="NZ_CP014206.1"/>
</dbReference>
<dbReference type="InterPro" id="IPR009010">
    <property type="entry name" value="Asp_de-COase-like_dom_sf"/>
</dbReference>
<dbReference type="InterPro" id="IPR017926">
    <property type="entry name" value="GATASE"/>
</dbReference>
<evidence type="ECO:0000313" key="8">
    <source>
        <dbReference type="Proteomes" id="UP000055611"/>
    </source>
</evidence>
<feature type="domain" description="4Fe-4S Mo/W bis-MGD-type" evidence="5">
    <location>
        <begin position="3"/>
        <end position="60"/>
    </location>
</feature>
<dbReference type="InterPro" id="IPR006656">
    <property type="entry name" value="Mopterin_OxRdtase"/>
</dbReference>
<dbReference type="Gene3D" id="2.20.25.90">
    <property type="entry name" value="ADC-like domains"/>
    <property type="match status" value="1"/>
</dbReference>
<evidence type="ECO:0000313" key="7">
    <source>
        <dbReference type="EMBL" id="TDT88724.1"/>
    </source>
</evidence>
<gene>
    <name evidence="6" type="ORF">AWY79_13880</name>
    <name evidence="7" type="ORF">EDC59_105125</name>
</gene>